<feature type="signal peptide" evidence="2">
    <location>
        <begin position="1"/>
        <end position="32"/>
    </location>
</feature>
<keyword evidence="1" id="KW-0812">Transmembrane</keyword>
<evidence type="ECO:0000313" key="3">
    <source>
        <dbReference type="EMBL" id="PXF48555.1"/>
    </source>
</evidence>
<evidence type="ECO:0000256" key="2">
    <source>
        <dbReference type="SAM" id="SignalP"/>
    </source>
</evidence>
<name>A0A2V3J2F0_9FLOR</name>
<reference evidence="3 4" key="1">
    <citation type="journal article" date="2018" name="Mol. Biol. Evol.">
        <title>Analysis of the draft genome of the red seaweed Gracilariopsis chorda provides insights into genome size evolution in Rhodophyta.</title>
        <authorList>
            <person name="Lee J."/>
            <person name="Yang E.C."/>
            <person name="Graf L."/>
            <person name="Yang J.H."/>
            <person name="Qiu H."/>
            <person name="Zel Zion U."/>
            <person name="Chan C.X."/>
            <person name="Stephens T.G."/>
            <person name="Weber A.P.M."/>
            <person name="Boo G.H."/>
            <person name="Boo S.M."/>
            <person name="Kim K.M."/>
            <person name="Shin Y."/>
            <person name="Jung M."/>
            <person name="Lee S.J."/>
            <person name="Yim H.S."/>
            <person name="Lee J.H."/>
            <person name="Bhattacharya D."/>
            <person name="Yoon H.S."/>
        </authorList>
    </citation>
    <scope>NUCLEOTIDE SEQUENCE [LARGE SCALE GENOMIC DNA]</scope>
    <source>
        <strain evidence="3 4">SKKU-2015</strain>
        <tissue evidence="3">Whole body</tissue>
    </source>
</reference>
<dbReference type="EMBL" id="NBIV01000013">
    <property type="protein sequence ID" value="PXF48555.1"/>
    <property type="molecule type" value="Genomic_DNA"/>
</dbReference>
<dbReference type="Proteomes" id="UP000247409">
    <property type="component" value="Unassembled WGS sequence"/>
</dbReference>
<dbReference type="AlphaFoldDB" id="A0A2V3J2F0"/>
<accession>A0A2V3J2F0</accession>
<evidence type="ECO:0000256" key="1">
    <source>
        <dbReference type="SAM" id="Phobius"/>
    </source>
</evidence>
<keyword evidence="4" id="KW-1185">Reference proteome</keyword>
<sequence>MYFKQLPPFSCALFPTLLTLLLSLSLGTLTLAQTSAEQWPDADAQRNQTHKAFNLFTILLADEYEGVGTKLNPDYHIVFKEGTVHPHWKPVSNQTNSVSQPSQLPFHQDEYADRTSFEFSYASFASYEILSPQSTSSDPSVARPKVIEFYDDDNEHSGSFTIVHDCQIDPKAPRLRNVTISVVFPVVDSLSAVFSFQKTCGQGVHQLLDFGYYEDPSNGPGQNPAVQFTPSQPPLVVGPHITSTKLYLRLLPPASSQEFFHITVNTSSMGLNAVPKGPIFGGVLRQSETSFIHVLYECQIKGVSNVSISIPLLPFESLHASWVKDCGGGSVKGLTIGTESWERGDVVNNGVTSTEWEKALHITSNDAEGIVPSVNSSVRFKDFWITNEGNSVHIDPVLVTIERSDVVSAFTSATNERGAVSQVQNGGVLAHNDLLRLRLRTICKKRGSSLIVVTIPVKSFRNVEFGLLKHCRAPRRYKHSGFLRTAESVVTLVTLFIAFSFLYWWRLHVSRKRHDDSSDVASLKHNYRPV</sequence>
<feature type="chain" id="PRO_5016079755" evidence="2">
    <location>
        <begin position="33"/>
        <end position="530"/>
    </location>
</feature>
<keyword evidence="1" id="KW-0472">Membrane</keyword>
<feature type="transmembrane region" description="Helical" evidence="1">
    <location>
        <begin position="481"/>
        <end position="505"/>
    </location>
</feature>
<keyword evidence="2" id="KW-0732">Signal</keyword>
<keyword evidence="1" id="KW-1133">Transmembrane helix</keyword>
<gene>
    <name evidence="3" type="ORF">BWQ96_01724</name>
</gene>
<dbReference type="OrthoDB" id="4613at2759"/>
<proteinExistence type="predicted"/>
<protein>
    <submittedName>
        <fullName evidence="3">Uncharacterized protein</fullName>
    </submittedName>
</protein>
<comment type="caution">
    <text evidence="3">The sequence shown here is derived from an EMBL/GenBank/DDBJ whole genome shotgun (WGS) entry which is preliminary data.</text>
</comment>
<evidence type="ECO:0000313" key="4">
    <source>
        <dbReference type="Proteomes" id="UP000247409"/>
    </source>
</evidence>
<organism evidence="3 4">
    <name type="scientific">Gracilariopsis chorda</name>
    <dbReference type="NCBI Taxonomy" id="448386"/>
    <lineage>
        <taxon>Eukaryota</taxon>
        <taxon>Rhodophyta</taxon>
        <taxon>Florideophyceae</taxon>
        <taxon>Rhodymeniophycidae</taxon>
        <taxon>Gracilariales</taxon>
        <taxon>Gracilariaceae</taxon>
        <taxon>Gracilariopsis</taxon>
    </lineage>
</organism>